<sequence length="118" mass="13541">MLEIFVCGENEMTHRSGSEVRVRTLVLPTRWSRTEYDRLLEIAQHSDVSAAEVLRRLVRQSHTQLLPSRQLVHDVRRIGQNINQIARHANTARSVQLLDELESAYADLLAAVRRMLAS</sequence>
<gene>
    <name evidence="2" type="ORF">DAH51_24805</name>
</gene>
<feature type="domain" description="Bacterial mobilisation" evidence="1">
    <location>
        <begin position="74"/>
        <end position="113"/>
    </location>
</feature>
<name>A0A430BES7_SPHYA</name>
<evidence type="ECO:0000259" key="1">
    <source>
        <dbReference type="Pfam" id="PF05713"/>
    </source>
</evidence>
<comment type="caution">
    <text evidence="2">The sequence shown here is derived from an EMBL/GenBank/DDBJ whole genome shotgun (WGS) entry which is preliminary data.</text>
</comment>
<accession>A0A430BES7</accession>
<dbReference type="RefSeq" id="WP_126000030.1">
    <property type="nucleotide sequence ID" value="NZ_QRAL01000050.1"/>
</dbReference>
<dbReference type="EMBL" id="QRAL01000050">
    <property type="protein sequence ID" value="RSU47576.1"/>
    <property type="molecule type" value="Genomic_DNA"/>
</dbReference>
<dbReference type="InterPro" id="IPR008687">
    <property type="entry name" value="MobC"/>
</dbReference>
<evidence type="ECO:0000313" key="2">
    <source>
        <dbReference type="EMBL" id="RSU47576.1"/>
    </source>
</evidence>
<proteinExistence type="predicted"/>
<dbReference type="Proteomes" id="UP000287401">
    <property type="component" value="Unassembled WGS sequence"/>
</dbReference>
<organism evidence="2 3">
    <name type="scientific">Sphingobium yanoikuyae</name>
    <name type="common">Sphingomonas yanoikuyae</name>
    <dbReference type="NCBI Taxonomy" id="13690"/>
    <lineage>
        <taxon>Bacteria</taxon>
        <taxon>Pseudomonadati</taxon>
        <taxon>Pseudomonadota</taxon>
        <taxon>Alphaproteobacteria</taxon>
        <taxon>Sphingomonadales</taxon>
        <taxon>Sphingomonadaceae</taxon>
        <taxon>Sphingobium</taxon>
    </lineage>
</organism>
<dbReference type="Pfam" id="PF05713">
    <property type="entry name" value="MobC"/>
    <property type="match status" value="1"/>
</dbReference>
<evidence type="ECO:0000313" key="3">
    <source>
        <dbReference type="Proteomes" id="UP000287401"/>
    </source>
</evidence>
<dbReference type="AlphaFoldDB" id="A0A430BES7"/>
<protein>
    <submittedName>
        <fullName evidence="2">Plasmid mobilization relaxosome protein MobC</fullName>
    </submittedName>
</protein>
<reference evidence="2 3" key="1">
    <citation type="submission" date="2018-07" db="EMBL/GenBank/DDBJ databases">
        <title>Genomic and Epidemiologic Investigation of an Indolent Hospital Outbreak.</title>
        <authorList>
            <person name="Johnson R.C."/>
            <person name="Deming C."/>
            <person name="Conlan S."/>
            <person name="Zellmer C.J."/>
            <person name="Michelin A.V."/>
            <person name="Lee-Lin S."/>
            <person name="Thomas P.J."/>
            <person name="Park M."/>
            <person name="Weingarten R.A."/>
            <person name="Less J."/>
            <person name="Dekker J.P."/>
            <person name="Frank K.M."/>
            <person name="Musser K.A."/>
            <person name="Mcquiston J.R."/>
            <person name="Henderson D.K."/>
            <person name="Lau A.F."/>
            <person name="Palmore T.N."/>
            <person name="Segre J.A."/>
        </authorList>
    </citation>
    <scope>NUCLEOTIDE SEQUENCE [LARGE SCALE GENOMIC DNA]</scope>
    <source>
        <strain evidence="2 3">SK-NIH.Env6_1116</strain>
    </source>
</reference>